<dbReference type="Gene3D" id="3.40.50.300">
    <property type="entry name" value="P-loop containing nucleotide triphosphate hydrolases"/>
    <property type="match status" value="1"/>
</dbReference>
<keyword evidence="1" id="KW-0175">Coiled coil</keyword>
<dbReference type="EMBL" id="KN832870">
    <property type="protein sequence ID" value="KIN06823.1"/>
    <property type="molecule type" value="Genomic_DNA"/>
</dbReference>
<keyword evidence="5" id="KW-1185">Reference proteome</keyword>
<evidence type="ECO:0000259" key="3">
    <source>
        <dbReference type="Pfam" id="PF01926"/>
    </source>
</evidence>
<dbReference type="InParanoid" id="A0A0C3DXI3"/>
<name>A0A0C3DXI3_OIDMZ</name>
<dbReference type="SUPFAM" id="SSF52540">
    <property type="entry name" value="P-loop containing nucleoside triphosphate hydrolases"/>
    <property type="match status" value="1"/>
</dbReference>
<reference evidence="5" key="2">
    <citation type="submission" date="2015-01" db="EMBL/GenBank/DDBJ databases">
        <title>Evolutionary Origins and Diversification of the Mycorrhizal Mutualists.</title>
        <authorList>
            <consortium name="DOE Joint Genome Institute"/>
            <consortium name="Mycorrhizal Genomics Consortium"/>
            <person name="Kohler A."/>
            <person name="Kuo A."/>
            <person name="Nagy L.G."/>
            <person name="Floudas D."/>
            <person name="Copeland A."/>
            <person name="Barry K.W."/>
            <person name="Cichocki N."/>
            <person name="Veneault-Fourrey C."/>
            <person name="LaButti K."/>
            <person name="Lindquist E.A."/>
            <person name="Lipzen A."/>
            <person name="Lundell T."/>
            <person name="Morin E."/>
            <person name="Murat C."/>
            <person name="Riley R."/>
            <person name="Ohm R."/>
            <person name="Sun H."/>
            <person name="Tunlid A."/>
            <person name="Henrissat B."/>
            <person name="Grigoriev I.V."/>
            <person name="Hibbett D.S."/>
            <person name="Martin F."/>
        </authorList>
    </citation>
    <scope>NUCLEOTIDE SEQUENCE [LARGE SCALE GENOMIC DNA]</scope>
    <source>
        <strain evidence="5">Zn</strain>
    </source>
</reference>
<evidence type="ECO:0000313" key="5">
    <source>
        <dbReference type="Proteomes" id="UP000054321"/>
    </source>
</evidence>
<evidence type="ECO:0000313" key="4">
    <source>
        <dbReference type="EMBL" id="KIN06823.1"/>
    </source>
</evidence>
<organism evidence="4 5">
    <name type="scientific">Oidiodendron maius (strain Zn)</name>
    <dbReference type="NCBI Taxonomy" id="913774"/>
    <lineage>
        <taxon>Eukaryota</taxon>
        <taxon>Fungi</taxon>
        <taxon>Dikarya</taxon>
        <taxon>Ascomycota</taxon>
        <taxon>Pezizomycotina</taxon>
        <taxon>Leotiomycetes</taxon>
        <taxon>Leotiomycetes incertae sedis</taxon>
        <taxon>Myxotrichaceae</taxon>
        <taxon>Oidiodendron</taxon>
    </lineage>
</organism>
<dbReference type="CDD" id="cd00882">
    <property type="entry name" value="Ras_like_GTPase"/>
    <property type="match status" value="1"/>
</dbReference>
<proteinExistence type="predicted"/>
<evidence type="ECO:0000256" key="1">
    <source>
        <dbReference type="SAM" id="Coils"/>
    </source>
</evidence>
<dbReference type="GO" id="GO:0005525">
    <property type="term" value="F:GTP binding"/>
    <property type="evidence" value="ECO:0007669"/>
    <property type="project" value="InterPro"/>
</dbReference>
<evidence type="ECO:0000256" key="2">
    <source>
        <dbReference type="SAM" id="MobiDB-lite"/>
    </source>
</evidence>
<dbReference type="Proteomes" id="UP000054321">
    <property type="component" value="Unassembled WGS sequence"/>
</dbReference>
<dbReference type="Pfam" id="PF01926">
    <property type="entry name" value="MMR_HSR1"/>
    <property type="match status" value="1"/>
</dbReference>
<dbReference type="STRING" id="913774.A0A0C3DXI3"/>
<feature type="region of interest" description="Disordered" evidence="2">
    <location>
        <begin position="89"/>
        <end position="139"/>
    </location>
</feature>
<dbReference type="HOGENOM" id="CLU_573764_0_0_1"/>
<reference evidence="4 5" key="1">
    <citation type="submission" date="2014-04" db="EMBL/GenBank/DDBJ databases">
        <authorList>
            <consortium name="DOE Joint Genome Institute"/>
            <person name="Kuo A."/>
            <person name="Martino E."/>
            <person name="Perotto S."/>
            <person name="Kohler A."/>
            <person name="Nagy L.G."/>
            <person name="Floudas D."/>
            <person name="Copeland A."/>
            <person name="Barry K.W."/>
            <person name="Cichocki N."/>
            <person name="Veneault-Fourrey C."/>
            <person name="LaButti K."/>
            <person name="Lindquist E.A."/>
            <person name="Lipzen A."/>
            <person name="Lundell T."/>
            <person name="Morin E."/>
            <person name="Murat C."/>
            <person name="Sun H."/>
            <person name="Tunlid A."/>
            <person name="Henrissat B."/>
            <person name="Grigoriev I.V."/>
            <person name="Hibbett D.S."/>
            <person name="Martin F."/>
            <person name="Nordberg H.P."/>
            <person name="Cantor M.N."/>
            <person name="Hua S.X."/>
        </authorList>
    </citation>
    <scope>NUCLEOTIDE SEQUENCE [LARGE SCALE GENOMIC DNA]</scope>
    <source>
        <strain evidence="4 5">Zn</strain>
    </source>
</reference>
<gene>
    <name evidence="4" type="ORF">OIDMADRAFT_21770</name>
</gene>
<accession>A0A0C3DXI3</accession>
<dbReference type="InterPro" id="IPR027417">
    <property type="entry name" value="P-loop_NTPase"/>
</dbReference>
<dbReference type="OrthoDB" id="8954335at2759"/>
<sequence>MKLSPLETPILGDGVCPRGYPTLKASGLLGVATFRGIGSGWATNHTAASLANYDEEEYIRRVYTAARAGHCLKLVRCRATGPEPQDSAWICGRPLPPHSHQHSTAPPAVRRAQATTSRHASPIPPPPSPPQDASEQPRPKPKEVYIAVLGQTGTGKSTFINQVIQQGTSAASAREMTVGHNLAPCTESIEFASTEIDGHRLTMVDTPGFDESERDDSAILSLIAIWLKKAHLQEKLLSGVIYLHRISDRRMQGGSVRSLNILQRMCGARSYENISLATTMWDTVPLGDGEDRERQLSTRYWRPLIDGGGKVYRHDAQGKSARQIVRDMLPKPTVILQIQRELKLRDMLAETTAGAFVMEYLANKVRDIEENQFLALKRRIIQLEAEKDRKELSWKKAEEEKEALLGSLEKTKEKLKSTKDELNEATGTMSQLREDMARLSKRVEELEAPPPPHAAAANDLYFFNRVMGLLAGWKEV</sequence>
<feature type="domain" description="G" evidence="3">
    <location>
        <begin position="146"/>
        <end position="214"/>
    </location>
</feature>
<dbReference type="AlphaFoldDB" id="A0A0C3DXI3"/>
<feature type="coiled-coil region" evidence="1">
    <location>
        <begin position="366"/>
        <end position="449"/>
    </location>
</feature>
<protein>
    <recommendedName>
        <fullName evidence="3">G domain-containing protein</fullName>
    </recommendedName>
</protein>
<dbReference type="InterPro" id="IPR006073">
    <property type="entry name" value="GTP-bd"/>
</dbReference>